<proteinExistence type="predicted"/>
<keyword evidence="3" id="KW-1185">Reference proteome</keyword>
<reference evidence="2 3" key="1">
    <citation type="submission" date="2019-09" db="EMBL/GenBank/DDBJ databases">
        <title>NBRP : Genome information of microbial organism related human and environment.</title>
        <authorList>
            <person name="Hattori M."/>
            <person name="Oshima K."/>
            <person name="Inaba H."/>
            <person name="Suda W."/>
            <person name="Sakamoto M."/>
            <person name="Iino T."/>
            <person name="Kitahara M."/>
            <person name="Oshida Y."/>
            <person name="Iida T."/>
            <person name="Kudo T."/>
            <person name="Itoh T."/>
            <person name="Ohkuma M."/>
        </authorList>
    </citation>
    <scope>NUCLEOTIDE SEQUENCE [LARGE SCALE GENOMIC DNA]</scope>
    <source>
        <strain evidence="2 3">Q-1</strain>
    </source>
</reference>
<evidence type="ECO:0000259" key="1">
    <source>
        <dbReference type="Pfam" id="PF00700"/>
    </source>
</evidence>
<organism evidence="2 3">
    <name type="scientific">Iodidimonas nitroreducens</name>
    <dbReference type="NCBI Taxonomy" id="1236968"/>
    <lineage>
        <taxon>Bacteria</taxon>
        <taxon>Pseudomonadati</taxon>
        <taxon>Pseudomonadota</taxon>
        <taxon>Alphaproteobacteria</taxon>
        <taxon>Iodidimonadales</taxon>
        <taxon>Iodidimonadaceae</taxon>
        <taxon>Iodidimonas</taxon>
    </lineage>
</organism>
<accession>A0A5A7N4Y2</accession>
<protein>
    <submittedName>
        <fullName evidence="2">Flagellin</fullName>
    </submittedName>
</protein>
<feature type="domain" description="Flagellin C-terminal" evidence="1">
    <location>
        <begin position="277"/>
        <end position="351"/>
    </location>
</feature>
<dbReference type="Gene3D" id="1.20.1330.10">
    <property type="entry name" value="f41 fragment of flagellin, N-terminal domain"/>
    <property type="match status" value="1"/>
</dbReference>
<name>A0A5A7N4Y2_9PROT</name>
<dbReference type="InterPro" id="IPR046358">
    <property type="entry name" value="Flagellin_C"/>
</dbReference>
<dbReference type="EMBL" id="BKCN01000003">
    <property type="protein sequence ID" value="GER03321.1"/>
    <property type="molecule type" value="Genomic_DNA"/>
</dbReference>
<dbReference type="Proteomes" id="UP000324996">
    <property type="component" value="Unassembled WGS sequence"/>
</dbReference>
<evidence type="ECO:0000313" key="2">
    <source>
        <dbReference type="EMBL" id="GER03321.1"/>
    </source>
</evidence>
<comment type="caution">
    <text evidence="2">The sequence shown here is derived from an EMBL/GenBank/DDBJ whole genome shotgun (WGS) entry which is preliminary data.</text>
</comment>
<dbReference type="Pfam" id="PF00700">
    <property type="entry name" value="Flagellin_C"/>
    <property type="match status" value="1"/>
</dbReference>
<dbReference type="SUPFAM" id="SSF64518">
    <property type="entry name" value="Phase 1 flagellin"/>
    <property type="match status" value="1"/>
</dbReference>
<keyword evidence="2" id="KW-0966">Cell projection</keyword>
<gene>
    <name evidence="2" type="primary">flgL</name>
    <name evidence="2" type="ORF">JCM17846_10030</name>
</gene>
<sequence length="352" mass="37231">MISLTPSTLGAQMSSASLVKNLQSDIAQFREQSITGNKLDMAAEGPGQSALLIGLRAQFSRIESDMRSLQSFQSRADLKQQAMQSVEGSLTGVLTIAATGLDDLNETMRVSLQTAAKGALDELIAAFNVSDGQRFLFSGIATDRAPMQNFNQINPGTGFSPAQVIENAIAATPPVDAASATALLASIDQIFADTAAAGTNFEETFFNGAPTGSPPSQARISDQVIVDFGPEGNDQALRDIIKGLAVFASFDPAALADDAFPVLMKGAFDSLSSGLDGLRSGAARLGEQQRLAQSLEDRNGALKTILNERVVNLETVDPFETQVRLQALIGQLETSFTLTARIANLSLVNFIR</sequence>
<keyword evidence="2" id="KW-0282">Flagellum</keyword>
<keyword evidence="2" id="KW-0969">Cilium</keyword>
<dbReference type="AlphaFoldDB" id="A0A5A7N4Y2"/>
<evidence type="ECO:0000313" key="3">
    <source>
        <dbReference type="Proteomes" id="UP000324996"/>
    </source>
</evidence>